<dbReference type="Proteomes" id="UP000664032">
    <property type="component" value="Unassembled WGS sequence"/>
</dbReference>
<gene>
    <name evidence="1" type="ORF">JR316_0005511</name>
</gene>
<name>A0ACB8GZ04_PSICU</name>
<evidence type="ECO:0000313" key="1">
    <source>
        <dbReference type="EMBL" id="KAH9480993.1"/>
    </source>
</evidence>
<dbReference type="EMBL" id="JAFIQS020000005">
    <property type="protein sequence ID" value="KAH9480993.1"/>
    <property type="molecule type" value="Genomic_DNA"/>
</dbReference>
<accession>A0ACB8GZ04</accession>
<proteinExistence type="predicted"/>
<evidence type="ECO:0000313" key="2">
    <source>
        <dbReference type="Proteomes" id="UP000664032"/>
    </source>
</evidence>
<comment type="caution">
    <text evidence="1">The sequence shown here is derived from an EMBL/GenBank/DDBJ whole genome shotgun (WGS) entry which is preliminary data.</text>
</comment>
<organism evidence="1 2">
    <name type="scientific">Psilocybe cubensis</name>
    <name type="common">Psychedelic mushroom</name>
    <name type="synonym">Stropharia cubensis</name>
    <dbReference type="NCBI Taxonomy" id="181762"/>
    <lineage>
        <taxon>Eukaryota</taxon>
        <taxon>Fungi</taxon>
        <taxon>Dikarya</taxon>
        <taxon>Basidiomycota</taxon>
        <taxon>Agaricomycotina</taxon>
        <taxon>Agaricomycetes</taxon>
        <taxon>Agaricomycetidae</taxon>
        <taxon>Agaricales</taxon>
        <taxon>Agaricineae</taxon>
        <taxon>Strophariaceae</taxon>
        <taxon>Psilocybe</taxon>
    </lineage>
</organism>
<keyword evidence="2" id="KW-1185">Reference proteome</keyword>
<reference evidence="1" key="1">
    <citation type="submission" date="2021-10" db="EMBL/GenBank/DDBJ databases">
        <title>Psilocybe cubensis genome.</title>
        <authorList>
            <person name="Mckernan K.J."/>
            <person name="Crawford S."/>
            <person name="Trippe A."/>
            <person name="Kane L.T."/>
            <person name="Mclaughlin S."/>
        </authorList>
    </citation>
    <scope>NUCLEOTIDE SEQUENCE</scope>
    <source>
        <strain evidence="1">MGC-MH-2018</strain>
    </source>
</reference>
<sequence length="106" mass="11581">MPYNLRLIVVIKAHCDAYTVPYQASARLHIPNTSIPLDSLLPRTPPSSAAASTLGRRIRNMGAVSADYAHVVELSSKRGKGKGGLDDGFDKGRFNWRACGRLIMNE</sequence>
<protein>
    <submittedName>
        <fullName evidence="1">Uncharacterized protein</fullName>
    </submittedName>
</protein>